<organism evidence="1 2">
    <name type="scientific">Catharanthus roseus</name>
    <name type="common">Madagascar periwinkle</name>
    <name type="synonym">Vinca rosea</name>
    <dbReference type="NCBI Taxonomy" id="4058"/>
    <lineage>
        <taxon>Eukaryota</taxon>
        <taxon>Viridiplantae</taxon>
        <taxon>Streptophyta</taxon>
        <taxon>Embryophyta</taxon>
        <taxon>Tracheophyta</taxon>
        <taxon>Spermatophyta</taxon>
        <taxon>Magnoliopsida</taxon>
        <taxon>eudicotyledons</taxon>
        <taxon>Gunneridae</taxon>
        <taxon>Pentapetalae</taxon>
        <taxon>asterids</taxon>
        <taxon>lamiids</taxon>
        <taxon>Gentianales</taxon>
        <taxon>Apocynaceae</taxon>
        <taxon>Rauvolfioideae</taxon>
        <taxon>Vinceae</taxon>
        <taxon>Catharanthinae</taxon>
        <taxon>Catharanthus</taxon>
    </lineage>
</organism>
<dbReference type="Proteomes" id="UP001060085">
    <property type="component" value="Linkage Group LG05"/>
</dbReference>
<keyword evidence="2" id="KW-1185">Reference proteome</keyword>
<accession>A0ACC0AL52</accession>
<proteinExistence type="predicted"/>
<reference evidence="2" key="1">
    <citation type="journal article" date="2023" name="Nat. Plants">
        <title>Single-cell RNA sequencing provides a high-resolution roadmap for understanding the multicellular compartmentation of specialized metabolism.</title>
        <authorList>
            <person name="Sun S."/>
            <person name="Shen X."/>
            <person name="Li Y."/>
            <person name="Li Y."/>
            <person name="Wang S."/>
            <person name="Li R."/>
            <person name="Zhang H."/>
            <person name="Shen G."/>
            <person name="Guo B."/>
            <person name="Wei J."/>
            <person name="Xu J."/>
            <person name="St-Pierre B."/>
            <person name="Chen S."/>
            <person name="Sun C."/>
        </authorList>
    </citation>
    <scope>NUCLEOTIDE SEQUENCE [LARGE SCALE GENOMIC DNA]</scope>
</reference>
<gene>
    <name evidence="1" type="ORF">M9H77_20222</name>
</gene>
<dbReference type="EMBL" id="CM044705">
    <property type="protein sequence ID" value="KAI5660899.1"/>
    <property type="molecule type" value="Genomic_DNA"/>
</dbReference>
<name>A0ACC0AL52_CATRO</name>
<comment type="caution">
    <text evidence="1">The sequence shown here is derived from an EMBL/GenBank/DDBJ whole genome shotgun (WGS) entry which is preliminary data.</text>
</comment>
<sequence length="231" mass="24534">MQLGGWIPSYLLPVGIPNEAKAKDGCAKGTTVMDGHMVNQLVVKGVNGKTPRAELVVEESYILYQEEKLQKEGGQATVAGGGGGGKRGGQATVAGGGGGVDGGGEVTVGGAKKSSYSRNTGMQKEIIYHLYELHPRNPCNIQSPQPPKMNTDHIQQSGPVSPDSGETGFRCAVNAFYHFLVLSCTCSYAANKDARIFAMSRRVSKAADIHKKSSPRRNDNSALKELKINQT</sequence>
<evidence type="ECO:0000313" key="1">
    <source>
        <dbReference type="EMBL" id="KAI5660899.1"/>
    </source>
</evidence>
<protein>
    <submittedName>
        <fullName evidence="1">Uncharacterized protein</fullName>
    </submittedName>
</protein>
<evidence type="ECO:0000313" key="2">
    <source>
        <dbReference type="Proteomes" id="UP001060085"/>
    </source>
</evidence>